<protein>
    <submittedName>
        <fullName evidence="1">Uncharacterized protein</fullName>
    </submittedName>
</protein>
<name>X0RYB0_9ZZZZ</name>
<feature type="non-terminal residue" evidence="1">
    <location>
        <position position="1"/>
    </location>
</feature>
<accession>X0RYB0</accession>
<dbReference type="AlphaFoldDB" id="X0RYB0"/>
<reference evidence="1" key="1">
    <citation type="journal article" date="2014" name="Front. Microbiol.">
        <title>High frequency of phylogenetically diverse reductive dehalogenase-homologous genes in deep subseafloor sedimentary metagenomes.</title>
        <authorList>
            <person name="Kawai M."/>
            <person name="Futagami T."/>
            <person name="Toyoda A."/>
            <person name="Takaki Y."/>
            <person name="Nishi S."/>
            <person name="Hori S."/>
            <person name="Arai W."/>
            <person name="Tsubouchi T."/>
            <person name="Morono Y."/>
            <person name="Uchiyama I."/>
            <person name="Ito T."/>
            <person name="Fujiyama A."/>
            <person name="Inagaki F."/>
            <person name="Takami H."/>
        </authorList>
    </citation>
    <scope>NUCLEOTIDE SEQUENCE</scope>
    <source>
        <strain evidence="1">Expedition CK06-06</strain>
    </source>
</reference>
<sequence>DRAILELLRDALGGERPQVRKMLGWSPHADYPYVSRPETQNEKE</sequence>
<gene>
    <name evidence="1" type="ORF">S01H1_12525</name>
</gene>
<dbReference type="EMBL" id="BARS01006436">
    <property type="protein sequence ID" value="GAF68727.1"/>
    <property type="molecule type" value="Genomic_DNA"/>
</dbReference>
<comment type="caution">
    <text evidence="1">The sequence shown here is derived from an EMBL/GenBank/DDBJ whole genome shotgun (WGS) entry which is preliminary data.</text>
</comment>
<evidence type="ECO:0000313" key="1">
    <source>
        <dbReference type="EMBL" id="GAF68727.1"/>
    </source>
</evidence>
<organism evidence="1">
    <name type="scientific">marine sediment metagenome</name>
    <dbReference type="NCBI Taxonomy" id="412755"/>
    <lineage>
        <taxon>unclassified sequences</taxon>
        <taxon>metagenomes</taxon>
        <taxon>ecological metagenomes</taxon>
    </lineage>
</organism>
<proteinExistence type="predicted"/>